<protein>
    <submittedName>
        <fullName evidence="2">Uncharacterized protein</fullName>
    </submittedName>
</protein>
<feature type="region of interest" description="Disordered" evidence="1">
    <location>
        <begin position="1"/>
        <end position="72"/>
    </location>
</feature>
<gene>
    <name evidence="2" type="ORF">AVEN_255053_1</name>
</gene>
<organism evidence="2 3">
    <name type="scientific">Araneus ventricosus</name>
    <name type="common">Orbweaver spider</name>
    <name type="synonym">Epeira ventricosa</name>
    <dbReference type="NCBI Taxonomy" id="182803"/>
    <lineage>
        <taxon>Eukaryota</taxon>
        <taxon>Metazoa</taxon>
        <taxon>Ecdysozoa</taxon>
        <taxon>Arthropoda</taxon>
        <taxon>Chelicerata</taxon>
        <taxon>Arachnida</taxon>
        <taxon>Araneae</taxon>
        <taxon>Araneomorphae</taxon>
        <taxon>Entelegynae</taxon>
        <taxon>Araneoidea</taxon>
        <taxon>Araneidae</taxon>
        <taxon>Araneus</taxon>
    </lineage>
</organism>
<evidence type="ECO:0000313" key="2">
    <source>
        <dbReference type="EMBL" id="GBN63742.1"/>
    </source>
</evidence>
<reference evidence="2 3" key="1">
    <citation type="journal article" date="2019" name="Sci. Rep.">
        <title>Orb-weaving spider Araneus ventricosus genome elucidates the spidroin gene catalogue.</title>
        <authorList>
            <person name="Kono N."/>
            <person name="Nakamura H."/>
            <person name="Ohtoshi R."/>
            <person name="Moran D.A.P."/>
            <person name="Shinohara A."/>
            <person name="Yoshida Y."/>
            <person name="Fujiwara M."/>
            <person name="Mori M."/>
            <person name="Tomita M."/>
            <person name="Arakawa K."/>
        </authorList>
    </citation>
    <scope>NUCLEOTIDE SEQUENCE [LARGE SCALE GENOMIC DNA]</scope>
</reference>
<dbReference type="AlphaFoldDB" id="A0A4Y2QKA3"/>
<name>A0A4Y2QKA3_ARAVE</name>
<keyword evidence="3" id="KW-1185">Reference proteome</keyword>
<feature type="compositionally biased region" description="Basic residues" evidence="1">
    <location>
        <begin position="1"/>
        <end position="19"/>
    </location>
</feature>
<dbReference type="Proteomes" id="UP000499080">
    <property type="component" value="Unassembled WGS sequence"/>
</dbReference>
<evidence type="ECO:0000313" key="3">
    <source>
        <dbReference type="Proteomes" id="UP000499080"/>
    </source>
</evidence>
<dbReference type="EMBL" id="BGPR01014100">
    <property type="protein sequence ID" value="GBN63742.1"/>
    <property type="molecule type" value="Genomic_DNA"/>
</dbReference>
<comment type="caution">
    <text evidence="2">The sequence shown here is derived from an EMBL/GenBank/DDBJ whole genome shotgun (WGS) entry which is preliminary data.</text>
</comment>
<proteinExistence type="predicted"/>
<accession>A0A4Y2QKA3</accession>
<sequence length="72" mass="8221">MSKQSRARCHHSLPSPRRRISSELRPQKVQGPPPRDPFYTLKGRAVHFLISSDSEKAGHRPLPPRKPLAAFR</sequence>
<evidence type="ECO:0000256" key="1">
    <source>
        <dbReference type="SAM" id="MobiDB-lite"/>
    </source>
</evidence>